<reference evidence="2 3" key="1">
    <citation type="journal article" date="2014" name="Antonie Van Leeuwenhoek">
        <title>Hyphomonas beringensis sp. nov. and Hyphomonas chukchiensis sp. nov., isolated from surface seawater of the Bering Sea and Chukchi Sea.</title>
        <authorList>
            <person name="Li C."/>
            <person name="Lai Q."/>
            <person name="Li G."/>
            <person name="Dong C."/>
            <person name="Wang J."/>
            <person name="Liao Y."/>
            <person name="Shao Z."/>
        </authorList>
    </citation>
    <scope>NUCLEOTIDE SEQUENCE [LARGE SCALE GENOMIC DNA]</scope>
    <source>
        <strain evidence="2 3">MHS-2</strain>
    </source>
</reference>
<feature type="chain" id="PRO_5001577650" description="Lipoprotein" evidence="1">
    <location>
        <begin position="23"/>
        <end position="133"/>
    </location>
</feature>
<feature type="signal peptide" evidence="1">
    <location>
        <begin position="1"/>
        <end position="22"/>
    </location>
</feature>
<dbReference type="AlphaFoldDB" id="A0A059FRX1"/>
<evidence type="ECO:0000313" key="3">
    <source>
        <dbReference type="Proteomes" id="UP000025171"/>
    </source>
</evidence>
<dbReference type="EMBL" id="ARYK01000002">
    <property type="protein sequence ID" value="KCZ93362.1"/>
    <property type="molecule type" value="Genomic_DNA"/>
</dbReference>
<dbReference type="PATRIC" id="fig|1280950.3.peg.1186"/>
<keyword evidence="3" id="KW-1185">Reference proteome</keyword>
<comment type="caution">
    <text evidence="2">The sequence shown here is derived from an EMBL/GenBank/DDBJ whole genome shotgun (WGS) entry which is preliminary data.</text>
</comment>
<accession>A0A059FRX1</accession>
<name>A0A059FRX1_9PROT</name>
<evidence type="ECO:0008006" key="4">
    <source>
        <dbReference type="Google" id="ProtNLM"/>
    </source>
</evidence>
<keyword evidence="1" id="KW-0732">Signal</keyword>
<dbReference type="RefSeq" id="WP_035614919.1">
    <property type="nucleotide sequence ID" value="NZ_ARYK01000002.1"/>
</dbReference>
<evidence type="ECO:0000256" key="1">
    <source>
        <dbReference type="SAM" id="SignalP"/>
    </source>
</evidence>
<evidence type="ECO:0000313" key="2">
    <source>
        <dbReference type="EMBL" id="KCZ93362.1"/>
    </source>
</evidence>
<gene>
    <name evidence="2" type="ORF">HJO_05885</name>
</gene>
<sequence>MRTALILLMAVLAAPHMNPARAASLALQGVVAPVCEARTGFGQGNMANGQAFSVDVFCNDTVGSVLALRIDADVDAAYSAVLPGRIVPLVSGEFTELSRYASAVKTSEIIEIRQDGGAMTSAVNVVFELRPMD</sequence>
<organism evidence="2 3">
    <name type="scientific">Hyphomonas johnsonii MHS-2</name>
    <dbReference type="NCBI Taxonomy" id="1280950"/>
    <lineage>
        <taxon>Bacteria</taxon>
        <taxon>Pseudomonadati</taxon>
        <taxon>Pseudomonadota</taxon>
        <taxon>Alphaproteobacteria</taxon>
        <taxon>Hyphomonadales</taxon>
        <taxon>Hyphomonadaceae</taxon>
        <taxon>Hyphomonas</taxon>
    </lineage>
</organism>
<protein>
    <recommendedName>
        <fullName evidence="4">Lipoprotein</fullName>
    </recommendedName>
</protein>
<dbReference type="Proteomes" id="UP000025171">
    <property type="component" value="Unassembled WGS sequence"/>
</dbReference>
<proteinExistence type="predicted"/>
<dbReference type="STRING" id="1280950.HJO_05885"/>